<feature type="compositionally biased region" description="Polar residues" evidence="1">
    <location>
        <begin position="263"/>
        <end position="275"/>
    </location>
</feature>
<dbReference type="Gene3D" id="1.10.8.270">
    <property type="entry name" value="putative rabgap domain of human tbc1 domain family member 14 like domains"/>
    <property type="match status" value="1"/>
</dbReference>
<dbReference type="SMART" id="SM00164">
    <property type="entry name" value="TBC"/>
    <property type="match status" value="1"/>
</dbReference>
<dbReference type="InterPro" id="IPR035969">
    <property type="entry name" value="Rab-GAP_TBC_sf"/>
</dbReference>
<feature type="region of interest" description="Disordered" evidence="1">
    <location>
        <begin position="141"/>
        <end position="200"/>
    </location>
</feature>
<feature type="region of interest" description="Disordered" evidence="1">
    <location>
        <begin position="1"/>
        <end position="34"/>
    </location>
</feature>
<feature type="region of interest" description="Disordered" evidence="1">
    <location>
        <begin position="215"/>
        <end position="284"/>
    </location>
</feature>
<dbReference type="Pfam" id="PF00566">
    <property type="entry name" value="RabGAP-TBC"/>
    <property type="match status" value="1"/>
</dbReference>
<dbReference type="OrthoDB" id="294251at2759"/>
<dbReference type="PANTHER" id="PTHR47219:SF9">
    <property type="entry name" value="GTPASE ACTIVATING PROTEIN AND CENTROSOME-ASSOCIATED, ISOFORM B"/>
    <property type="match status" value="1"/>
</dbReference>
<dbReference type="InterPro" id="IPR000195">
    <property type="entry name" value="Rab-GAP-TBC_dom"/>
</dbReference>
<evidence type="ECO:0000313" key="4">
    <source>
        <dbReference type="Proteomes" id="UP000308730"/>
    </source>
</evidence>
<dbReference type="GO" id="GO:0005096">
    <property type="term" value="F:GTPase activator activity"/>
    <property type="evidence" value="ECO:0007669"/>
    <property type="project" value="TreeGrafter"/>
</dbReference>
<organism evidence="3 4">
    <name type="scientific">Antrodiella citrinella</name>
    <dbReference type="NCBI Taxonomy" id="2447956"/>
    <lineage>
        <taxon>Eukaryota</taxon>
        <taxon>Fungi</taxon>
        <taxon>Dikarya</taxon>
        <taxon>Basidiomycota</taxon>
        <taxon>Agaricomycotina</taxon>
        <taxon>Agaricomycetes</taxon>
        <taxon>Polyporales</taxon>
        <taxon>Steccherinaceae</taxon>
        <taxon>Antrodiella</taxon>
    </lineage>
</organism>
<dbReference type="Gene3D" id="1.10.472.80">
    <property type="entry name" value="Ypt/Rab-GAP domain of gyp1p, domain 3"/>
    <property type="match status" value="1"/>
</dbReference>
<dbReference type="EMBL" id="SGPM01000390">
    <property type="protein sequence ID" value="THH23130.1"/>
    <property type="molecule type" value="Genomic_DNA"/>
</dbReference>
<reference evidence="3 4" key="1">
    <citation type="submission" date="2019-02" db="EMBL/GenBank/DDBJ databases">
        <title>Genome sequencing of the rare red list fungi Antrodiella citrinella (Flaviporus citrinellus).</title>
        <authorList>
            <person name="Buettner E."/>
            <person name="Kellner H."/>
        </authorList>
    </citation>
    <scope>NUCLEOTIDE SEQUENCE [LARGE SCALE GENOMIC DNA]</scope>
    <source>
        <strain evidence="3 4">DSM 108506</strain>
    </source>
</reference>
<feature type="region of interest" description="Disordered" evidence="1">
    <location>
        <begin position="382"/>
        <end position="407"/>
    </location>
</feature>
<dbReference type="FunFam" id="1.10.8.270:FF:000023">
    <property type="entry name" value="TBC domain-containing protein C1778.09"/>
    <property type="match status" value="1"/>
</dbReference>
<dbReference type="PANTHER" id="PTHR47219">
    <property type="entry name" value="RAB GTPASE-ACTIVATING PROTEIN 1-LIKE"/>
    <property type="match status" value="1"/>
</dbReference>
<name>A0A4S4MIX2_9APHY</name>
<dbReference type="InterPro" id="IPR050302">
    <property type="entry name" value="Rab_GAP_TBC_domain"/>
</dbReference>
<sequence length="721" mass="80331">MYGEDDSEDPRSSWNPSTPALSEPRHSRTQRFTKDLGIVAVATSDDRVYSPSGRIGQPIISIDSAYFSDAYEGLQQRPPSGNRCGVVDKVKDMRQSVMSDDSSIRLAYSVDSRTSYVRSSTVTRDTSDFSVLDPTELPRKSVVSNLERTSYITPPQSRPASGSDSEAARTITPSHHTATSPRAPTPSRQSSSGHSPAASSYYETAEGGFMSPMSVTREVSTASSLPGPSTPTPPIRTSTQSPQPHLQIPNTPPSSPPSKRKVLSQSPDSKKSLTPSDGEDPDSFHVRNTYAILESYGVRGDGYEEGVERTRARVGPSRASEMMADAALADETEKTRDLTPKELELLGSLDRYGFFVTPSHDRLLLVPAAPLLKPLTRLTTAPTNAAASPPQLRAQPQLPRSSKEPARTLKWNRMLEARSRDEGGNVEEWGIRPSKEAKHRKRVYKGIPDCWRSAAWSVLMNQFTKSGKRRLRELAEQYRDALDKPSTYDIQIDLDVPRTISGHIMFRTRYGQGQRSLFHVLHSLSLYCDDCGYCQGMGPLAATLLCYFDPERVYASLVRLHDCYSMHSIFSPGFPGLLEAIYVQERIMEQQMPVVYAAFKKHMISTTSYATKWYITLFANSVPFQTQLRLWDAFLLEGHDLFVVVAIAIVWVYKDHITSEAANFESVLSLLSSFFVPEDENALLAWIEKVLADKKLRSDMVGWRANWKRLVASGEHTTVLL</sequence>
<feature type="domain" description="Rab-GAP TBC" evidence="2">
    <location>
        <begin position="446"/>
        <end position="638"/>
    </location>
</feature>
<feature type="compositionally biased region" description="Polar residues" evidence="1">
    <location>
        <begin position="171"/>
        <end position="182"/>
    </location>
</feature>
<feature type="compositionally biased region" description="Low complexity" evidence="1">
    <location>
        <begin position="186"/>
        <end position="200"/>
    </location>
</feature>
<evidence type="ECO:0000313" key="3">
    <source>
        <dbReference type="EMBL" id="THH23130.1"/>
    </source>
</evidence>
<dbReference type="PROSITE" id="PS50086">
    <property type="entry name" value="TBC_RABGAP"/>
    <property type="match status" value="1"/>
</dbReference>
<feature type="compositionally biased region" description="Polar residues" evidence="1">
    <location>
        <begin position="142"/>
        <end position="164"/>
    </location>
</feature>
<keyword evidence="4" id="KW-1185">Reference proteome</keyword>
<evidence type="ECO:0000259" key="2">
    <source>
        <dbReference type="PROSITE" id="PS50086"/>
    </source>
</evidence>
<proteinExistence type="predicted"/>
<dbReference type="SUPFAM" id="SSF47923">
    <property type="entry name" value="Ypt/Rab-GAP domain of gyp1p"/>
    <property type="match status" value="2"/>
</dbReference>
<gene>
    <name evidence="3" type="ORF">EUX98_g8047</name>
</gene>
<evidence type="ECO:0000256" key="1">
    <source>
        <dbReference type="SAM" id="MobiDB-lite"/>
    </source>
</evidence>
<comment type="caution">
    <text evidence="3">The sequence shown here is derived from an EMBL/GenBank/DDBJ whole genome shotgun (WGS) entry which is preliminary data.</text>
</comment>
<dbReference type="AlphaFoldDB" id="A0A4S4MIX2"/>
<protein>
    <recommendedName>
        <fullName evidence="2">Rab-GAP TBC domain-containing protein</fullName>
    </recommendedName>
</protein>
<feature type="compositionally biased region" description="Low complexity" evidence="1">
    <location>
        <begin position="382"/>
        <end position="400"/>
    </location>
</feature>
<accession>A0A4S4MIX2</accession>
<dbReference type="Proteomes" id="UP000308730">
    <property type="component" value="Unassembled WGS sequence"/>
</dbReference>
<dbReference type="GO" id="GO:0031267">
    <property type="term" value="F:small GTPase binding"/>
    <property type="evidence" value="ECO:0007669"/>
    <property type="project" value="TreeGrafter"/>
</dbReference>